<evidence type="ECO:0000313" key="3">
    <source>
        <dbReference type="Proteomes" id="UP001202479"/>
    </source>
</evidence>
<proteinExistence type="predicted"/>
<comment type="caution">
    <text evidence="2">The sequence shown here is derived from an EMBL/GenBank/DDBJ whole genome shotgun (WGS) entry which is preliminary data.</text>
</comment>
<dbReference type="PANTHER" id="PTHR28207">
    <property type="entry name" value="ATP SYNTHASE SUBUNIT H, MITOCHONDRIAL"/>
    <property type="match status" value="1"/>
</dbReference>
<dbReference type="GO" id="GO:0046933">
    <property type="term" value="F:proton-transporting ATP synthase activity, rotational mechanism"/>
    <property type="evidence" value="ECO:0007669"/>
    <property type="project" value="TreeGrafter"/>
</dbReference>
<dbReference type="RefSeq" id="XP_049182050.1">
    <property type="nucleotide sequence ID" value="XM_049326730.1"/>
</dbReference>
<evidence type="ECO:0000313" key="2">
    <source>
        <dbReference type="EMBL" id="KAI3406305.2"/>
    </source>
</evidence>
<feature type="compositionally biased region" description="Polar residues" evidence="1">
    <location>
        <begin position="191"/>
        <end position="201"/>
    </location>
</feature>
<evidence type="ECO:0000256" key="1">
    <source>
        <dbReference type="SAM" id="MobiDB-lite"/>
    </source>
</evidence>
<protein>
    <submittedName>
        <fullName evidence="2">ATP14</fullName>
    </submittedName>
</protein>
<dbReference type="Pfam" id="PF10775">
    <property type="entry name" value="ATP_sub_h"/>
    <property type="match status" value="1"/>
</dbReference>
<organism evidence="2 3">
    <name type="scientific">Candida oxycetoniae</name>
    <dbReference type="NCBI Taxonomy" id="497107"/>
    <lineage>
        <taxon>Eukaryota</taxon>
        <taxon>Fungi</taxon>
        <taxon>Dikarya</taxon>
        <taxon>Ascomycota</taxon>
        <taxon>Saccharomycotina</taxon>
        <taxon>Pichiomycetes</taxon>
        <taxon>Debaryomycetaceae</taxon>
        <taxon>Candida/Lodderomyces clade</taxon>
        <taxon>Candida</taxon>
    </lineage>
</organism>
<reference evidence="2" key="1">
    <citation type="journal article" date="2022" name="DNA Res.">
        <title>Genome analysis of five recently described species of the CUG-Ser clade uncovers Candida theae as a new hybrid lineage with pathogenic potential in the Candida parapsilosis species complex.</title>
        <authorList>
            <person name="Mixao V."/>
            <person name="Del Olmo V."/>
            <person name="Hegedusova E."/>
            <person name="Saus E."/>
            <person name="Pryszcz L."/>
            <person name="Cillingova A."/>
            <person name="Nosek J."/>
            <person name="Gabaldon T."/>
        </authorList>
    </citation>
    <scope>NUCLEOTIDE SEQUENCE</scope>
    <source>
        <strain evidence="2">CBS 10844</strain>
    </source>
</reference>
<dbReference type="GeneID" id="73378402"/>
<keyword evidence="3" id="KW-1185">Reference proteome</keyword>
<accession>A0AAI9T0Q3</accession>
<dbReference type="PANTHER" id="PTHR28207:SF1">
    <property type="entry name" value="ATP SYNTHASE SUBUNIT H, MITOCHONDRIAL"/>
    <property type="match status" value="1"/>
</dbReference>
<dbReference type="Proteomes" id="UP001202479">
    <property type="component" value="Unassembled WGS sequence"/>
</dbReference>
<dbReference type="AlphaFoldDB" id="A0AAI9T0Q3"/>
<dbReference type="EMBL" id="JAHUZD010000024">
    <property type="protein sequence ID" value="KAI3406305.2"/>
    <property type="molecule type" value="Genomic_DNA"/>
</dbReference>
<dbReference type="InterPro" id="IPR019711">
    <property type="entry name" value="ATP_synth_F0_suH"/>
</dbReference>
<gene>
    <name evidence="2" type="ORF">KGF56_000785</name>
</gene>
<feature type="region of interest" description="Disordered" evidence="1">
    <location>
        <begin position="183"/>
        <end position="222"/>
    </location>
</feature>
<name>A0AAI9T0Q3_9ASCO</name>
<sequence length="222" mass="24636">MFRQITVCELKDTIKRHYRAKRDSGAVSISDSRSEIVEQYRLATLGAALTSDTVTLSSDTIERSEIVEQYRLATLGAALTSDTVTLSSDTIERSEIVEQYRLATLAKRDSGAALTSDSRLSSKRLFSVTPRRSNLIGDLYVNNIRQFKPKPLSQEEVDAAVKKFQLPGVPTIPQIHDLSVDQVKEYESSEVETQQPESSASAEDLGDDGDWFVFDTAEDASH</sequence>